<organism evidence="6">
    <name type="scientific">Aeromonas sp. 19NY04SH05-1</name>
    <dbReference type="NCBI Taxonomy" id="2920537"/>
    <lineage>
        <taxon>Bacteria</taxon>
        <taxon>Pseudomonadati</taxon>
        <taxon>Pseudomonadota</taxon>
        <taxon>Gammaproteobacteria</taxon>
        <taxon>Aeromonadales</taxon>
        <taxon>Aeromonadaceae</taxon>
        <taxon>Aeromonas</taxon>
    </lineage>
</organism>
<proteinExistence type="inferred from homology"/>
<dbReference type="PANTHER" id="PTHR30537">
    <property type="entry name" value="HTH-TYPE TRANSCRIPTIONAL REGULATOR"/>
    <property type="match status" value="1"/>
</dbReference>
<sequence>MSQTMINELRSITTFVHTAELGSLSKAAEAQQISPQAASKALGQLESYLGVRLFHRTTRSMSLTEEGQRFLEAAQPALLGLQQALTAARQTREEFAGPLRIVGPRSVVQTVIGPLLEEYCRRYPDVQPDIQLDDRVGNWVEERVDVGLRIGISPQEGLIARRLFPMQLIICAAPAYLRKYGVPLTLHDLALHRCSAFRHAGNGRLIPWYVKMGDELQEHPVRPALSTNDEMVELGAVLAGDVIGQLAGPTAAAHIRAGRLVPLLLKHMAQMHGLFLYYGSRAAQPARVRHFIDLAIASLADNREYVLDMDELEQAHRVGTALPYEESPTRD</sequence>
<dbReference type="PANTHER" id="PTHR30537:SF5">
    <property type="entry name" value="HTH-TYPE TRANSCRIPTIONAL ACTIVATOR TTDR-RELATED"/>
    <property type="match status" value="1"/>
</dbReference>
<dbReference type="CDD" id="cd08422">
    <property type="entry name" value="PBP2_CrgA_like"/>
    <property type="match status" value="1"/>
</dbReference>
<protein>
    <submittedName>
        <fullName evidence="6">LysR family transcriptional regulator</fullName>
    </submittedName>
</protein>
<dbReference type="InterPro" id="IPR036390">
    <property type="entry name" value="WH_DNA-bd_sf"/>
</dbReference>
<dbReference type="AlphaFoldDB" id="A0AAU6TEE7"/>
<evidence type="ECO:0000256" key="4">
    <source>
        <dbReference type="ARBA" id="ARBA00023163"/>
    </source>
</evidence>
<keyword evidence="2" id="KW-0805">Transcription regulation</keyword>
<dbReference type="Pfam" id="PF00126">
    <property type="entry name" value="HTH_1"/>
    <property type="match status" value="1"/>
</dbReference>
<dbReference type="Gene3D" id="1.10.10.10">
    <property type="entry name" value="Winged helix-like DNA-binding domain superfamily/Winged helix DNA-binding domain"/>
    <property type="match status" value="1"/>
</dbReference>
<dbReference type="Gene3D" id="3.40.190.290">
    <property type="match status" value="1"/>
</dbReference>
<keyword evidence="3" id="KW-0238">DNA-binding</keyword>
<feature type="domain" description="HTH lysR-type" evidence="5">
    <location>
        <begin position="7"/>
        <end position="64"/>
    </location>
</feature>
<dbReference type="GO" id="GO:0003700">
    <property type="term" value="F:DNA-binding transcription factor activity"/>
    <property type="evidence" value="ECO:0007669"/>
    <property type="project" value="InterPro"/>
</dbReference>
<comment type="similarity">
    <text evidence="1">Belongs to the LysR transcriptional regulatory family.</text>
</comment>
<reference evidence="6" key="1">
    <citation type="submission" date="2022-03" db="EMBL/GenBank/DDBJ databases">
        <title>Sea Food Isolates.</title>
        <authorList>
            <person name="Li C."/>
        </authorList>
    </citation>
    <scope>NUCLEOTIDE SEQUENCE</scope>
    <source>
        <strain evidence="6">19NY04SH05-1</strain>
    </source>
</reference>
<dbReference type="PROSITE" id="PS50931">
    <property type="entry name" value="HTH_LYSR"/>
    <property type="match status" value="1"/>
</dbReference>
<dbReference type="Pfam" id="PF03466">
    <property type="entry name" value="LysR_substrate"/>
    <property type="match status" value="1"/>
</dbReference>
<name>A0AAU6TEE7_9GAMM</name>
<evidence type="ECO:0000256" key="3">
    <source>
        <dbReference type="ARBA" id="ARBA00023125"/>
    </source>
</evidence>
<keyword evidence="4" id="KW-0804">Transcription</keyword>
<dbReference type="InterPro" id="IPR005119">
    <property type="entry name" value="LysR_subst-bd"/>
</dbReference>
<dbReference type="FunFam" id="1.10.10.10:FF:000001">
    <property type="entry name" value="LysR family transcriptional regulator"/>
    <property type="match status" value="1"/>
</dbReference>
<dbReference type="SUPFAM" id="SSF53850">
    <property type="entry name" value="Periplasmic binding protein-like II"/>
    <property type="match status" value="1"/>
</dbReference>
<evidence type="ECO:0000256" key="1">
    <source>
        <dbReference type="ARBA" id="ARBA00009437"/>
    </source>
</evidence>
<dbReference type="EMBL" id="CP095328">
    <property type="protein sequence ID" value="XAG43194.1"/>
    <property type="molecule type" value="Genomic_DNA"/>
</dbReference>
<dbReference type="RefSeq" id="WP_338612261.1">
    <property type="nucleotide sequence ID" value="NZ_CP095328.1"/>
</dbReference>
<gene>
    <name evidence="6" type="ORF">MRK42_09555</name>
</gene>
<dbReference type="SUPFAM" id="SSF46785">
    <property type="entry name" value="Winged helix' DNA-binding domain"/>
    <property type="match status" value="1"/>
</dbReference>
<dbReference type="InterPro" id="IPR058163">
    <property type="entry name" value="LysR-type_TF_proteobact-type"/>
</dbReference>
<dbReference type="GO" id="GO:0003677">
    <property type="term" value="F:DNA binding"/>
    <property type="evidence" value="ECO:0007669"/>
    <property type="project" value="UniProtKB-KW"/>
</dbReference>
<evidence type="ECO:0000256" key="2">
    <source>
        <dbReference type="ARBA" id="ARBA00023015"/>
    </source>
</evidence>
<dbReference type="InterPro" id="IPR036388">
    <property type="entry name" value="WH-like_DNA-bd_sf"/>
</dbReference>
<dbReference type="InterPro" id="IPR000847">
    <property type="entry name" value="LysR_HTH_N"/>
</dbReference>
<accession>A0AAU6TEE7</accession>
<evidence type="ECO:0000259" key="5">
    <source>
        <dbReference type="PROSITE" id="PS50931"/>
    </source>
</evidence>
<evidence type="ECO:0000313" key="6">
    <source>
        <dbReference type="EMBL" id="XAG43194.1"/>
    </source>
</evidence>